<feature type="transmembrane region" description="Helical" evidence="1">
    <location>
        <begin position="12"/>
        <end position="31"/>
    </location>
</feature>
<gene>
    <name evidence="2" type="ORF">ENR15_00340</name>
</gene>
<protein>
    <submittedName>
        <fullName evidence="2">Uncharacterized protein</fullName>
    </submittedName>
</protein>
<keyword evidence="1" id="KW-1133">Transmembrane helix</keyword>
<organism evidence="2">
    <name type="scientific">Planktothricoides sp. SpSt-374</name>
    <dbReference type="NCBI Taxonomy" id="2282167"/>
    <lineage>
        <taxon>Bacteria</taxon>
        <taxon>Bacillati</taxon>
        <taxon>Cyanobacteriota</taxon>
        <taxon>Cyanophyceae</taxon>
        <taxon>Oscillatoriophycideae</taxon>
        <taxon>Oscillatoriales</taxon>
        <taxon>Oscillatoriaceae</taxon>
        <taxon>Planktothricoides</taxon>
    </lineage>
</organism>
<evidence type="ECO:0000313" key="2">
    <source>
        <dbReference type="EMBL" id="HGF99150.1"/>
    </source>
</evidence>
<evidence type="ECO:0000256" key="1">
    <source>
        <dbReference type="SAM" id="Phobius"/>
    </source>
</evidence>
<dbReference type="AlphaFoldDB" id="A0A7C3VML1"/>
<comment type="caution">
    <text evidence="2">The sequence shown here is derived from an EMBL/GenBank/DDBJ whole genome shotgun (WGS) entry which is preliminary data.</text>
</comment>
<name>A0A7C3VML1_9CYAN</name>
<keyword evidence="1" id="KW-0812">Transmembrane</keyword>
<sequence>MKWTANAPVFPSIIKIVSTMLISGAIILEIWDFTRNFIDIPFHDIWRNETFTWVIILARFALISHLIEAIIAGFAANFQGKNPLKSAVYTFFVGTVGLLEFLKQPKYPVVKQI</sequence>
<proteinExistence type="predicted"/>
<dbReference type="EMBL" id="DSPX01000002">
    <property type="protein sequence ID" value="HGF99150.1"/>
    <property type="molecule type" value="Genomic_DNA"/>
</dbReference>
<accession>A0A7C3VML1</accession>
<reference evidence="2" key="1">
    <citation type="journal article" date="2020" name="mSystems">
        <title>Genome- and Community-Level Interaction Insights into Carbon Utilization and Element Cycling Functions of Hydrothermarchaeota in Hydrothermal Sediment.</title>
        <authorList>
            <person name="Zhou Z."/>
            <person name="Liu Y."/>
            <person name="Xu W."/>
            <person name="Pan J."/>
            <person name="Luo Z.H."/>
            <person name="Li M."/>
        </authorList>
    </citation>
    <scope>NUCLEOTIDE SEQUENCE [LARGE SCALE GENOMIC DNA]</scope>
    <source>
        <strain evidence="2">SpSt-374</strain>
    </source>
</reference>
<keyword evidence="1" id="KW-0472">Membrane</keyword>
<feature type="transmembrane region" description="Helical" evidence="1">
    <location>
        <begin position="51"/>
        <end position="74"/>
    </location>
</feature>